<dbReference type="Proteomes" id="UP000324800">
    <property type="component" value="Unassembled WGS sequence"/>
</dbReference>
<reference evidence="2 3" key="1">
    <citation type="submission" date="2019-03" db="EMBL/GenBank/DDBJ databases">
        <title>Single cell metagenomics reveals metabolic interactions within the superorganism composed of flagellate Streblomastix strix and complex community of Bacteroidetes bacteria on its surface.</title>
        <authorList>
            <person name="Treitli S.C."/>
            <person name="Kolisko M."/>
            <person name="Husnik F."/>
            <person name="Keeling P."/>
            <person name="Hampl V."/>
        </authorList>
    </citation>
    <scope>NUCLEOTIDE SEQUENCE [LARGE SCALE GENOMIC DNA]</scope>
    <source>
        <strain evidence="2">ST1C</strain>
    </source>
</reference>
<protein>
    <recommendedName>
        <fullName evidence="1">AVL9/DENND6 domain-containing protein</fullName>
    </recommendedName>
</protein>
<dbReference type="Pfam" id="PF09794">
    <property type="entry name" value="Avl9"/>
    <property type="match status" value="1"/>
</dbReference>
<dbReference type="PANTHER" id="PTHR13677">
    <property type="entry name" value="LD41638P"/>
    <property type="match status" value="1"/>
</dbReference>
<dbReference type="InterPro" id="IPR024224">
    <property type="entry name" value="DENND6"/>
</dbReference>
<dbReference type="PANTHER" id="PTHR13677:SF0">
    <property type="entry name" value="LD41638P"/>
    <property type="match status" value="1"/>
</dbReference>
<dbReference type="AlphaFoldDB" id="A0A5J4TP56"/>
<gene>
    <name evidence="2" type="ORF">EZS28_045268</name>
</gene>
<name>A0A5J4TP56_9EUKA</name>
<evidence type="ECO:0000259" key="1">
    <source>
        <dbReference type="Pfam" id="PF09794"/>
    </source>
</evidence>
<dbReference type="InterPro" id="IPR018307">
    <property type="entry name" value="ABL9/DENND6_dom"/>
</dbReference>
<sequence length="194" mass="22101">MATNEKRALEWLHCICAVGFDLDIGCVVEWSYGRDLPKESLDELSGLSFMDSANLVLENNVHLFRMRVEQGKKKNQTKTIFCFSQSRQEADPTIRRGFYQKALVICTPLPLIGLFDKVARVAGELFHVLRKPIGQSIFEEIDKWPSPIAGQQYSVRLWGESIEFQIPSRAQLGTIIFGGRFPSESTSKRMEQED</sequence>
<feature type="domain" description="AVL9/DENND6" evidence="1">
    <location>
        <begin position="14"/>
        <end position="116"/>
    </location>
</feature>
<dbReference type="GO" id="GO:0055037">
    <property type="term" value="C:recycling endosome"/>
    <property type="evidence" value="ECO:0007669"/>
    <property type="project" value="TreeGrafter"/>
</dbReference>
<accession>A0A5J4TP56</accession>
<proteinExistence type="predicted"/>
<comment type="caution">
    <text evidence="2">The sequence shown here is derived from an EMBL/GenBank/DDBJ whole genome shotgun (WGS) entry which is preliminary data.</text>
</comment>
<dbReference type="GO" id="GO:0005085">
    <property type="term" value="F:guanyl-nucleotide exchange factor activity"/>
    <property type="evidence" value="ECO:0007669"/>
    <property type="project" value="InterPro"/>
</dbReference>
<evidence type="ECO:0000313" key="3">
    <source>
        <dbReference type="Proteomes" id="UP000324800"/>
    </source>
</evidence>
<evidence type="ECO:0000313" key="2">
    <source>
        <dbReference type="EMBL" id="KAA6359205.1"/>
    </source>
</evidence>
<organism evidence="2 3">
    <name type="scientific">Streblomastix strix</name>
    <dbReference type="NCBI Taxonomy" id="222440"/>
    <lineage>
        <taxon>Eukaryota</taxon>
        <taxon>Metamonada</taxon>
        <taxon>Preaxostyla</taxon>
        <taxon>Oxymonadida</taxon>
        <taxon>Streblomastigidae</taxon>
        <taxon>Streblomastix</taxon>
    </lineage>
</organism>
<dbReference type="OrthoDB" id="10265409at2759"/>
<dbReference type="EMBL" id="SNRW01028740">
    <property type="protein sequence ID" value="KAA6359205.1"/>
    <property type="molecule type" value="Genomic_DNA"/>
</dbReference>